<sequence length="214" mass="24894">MRIGEEISLPKFFYLNQTRQGFKDSTICEAHGTTRWETNINHTRGKDSPGRKTDQIEFDSQITSRQHSKHRFFISDGIPGDGRCMFRSVVHGACLREGRPVPRENVTEELADDLRTKVVNELIKRRAETEWFLEGDFETYVSHMQRSHVWGGEPELLMSSHVLKVPITVYMRDKKSKSIKVVAEYGHEYGKQNPVSVLYHDYGHYDLLKTETYN</sequence>
<dbReference type="Proteomes" id="UP001055879">
    <property type="component" value="Linkage Group LG04"/>
</dbReference>
<proteinExistence type="predicted"/>
<dbReference type="EMBL" id="CM042050">
    <property type="protein sequence ID" value="KAI3733374.1"/>
    <property type="molecule type" value="Genomic_DNA"/>
</dbReference>
<accession>A0ACB9CGI7</accession>
<reference evidence="2" key="1">
    <citation type="journal article" date="2022" name="Mol. Ecol. Resour.">
        <title>The genomes of chicory, endive, great burdock and yacon provide insights into Asteraceae palaeo-polyploidization history and plant inulin production.</title>
        <authorList>
            <person name="Fan W."/>
            <person name="Wang S."/>
            <person name="Wang H."/>
            <person name="Wang A."/>
            <person name="Jiang F."/>
            <person name="Liu H."/>
            <person name="Zhao H."/>
            <person name="Xu D."/>
            <person name="Zhang Y."/>
        </authorList>
    </citation>
    <scope>NUCLEOTIDE SEQUENCE [LARGE SCALE GENOMIC DNA]</scope>
    <source>
        <strain evidence="2">cv. Niubang</strain>
    </source>
</reference>
<reference evidence="1 2" key="2">
    <citation type="journal article" date="2022" name="Mol. Ecol. Resour.">
        <title>The genomes of chicory, endive, great burdock and yacon provide insights into Asteraceae paleo-polyploidization history and plant inulin production.</title>
        <authorList>
            <person name="Fan W."/>
            <person name="Wang S."/>
            <person name="Wang H."/>
            <person name="Wang A."/>
            <person name="Jiang F."/>
            <person name="Liu H."/>
            <person name="Zhao H."/>
            <person name="Xu D."/>
            <person name="Zhang Y."/>
        </authorList>
    </citation>
    <scope>NUCLEOTIDE SEQUENCE [LARGE SCALE GENOMIC DNA]</scope>
    <source>
        <strain evidence="2">cv. Niubang</strain>
    </source>
</reference>
<evidence type="ECO:0000313" key="1">
    <source>
        <dbReference type="EMBL" id="KAI3733374.1"/>
    </source>
</evidence>
<keyword evidence="2" id="KW-1185">Reference proteome</keyword>
<gene>
    <name evidence="1" type="ORF">L6452_12817</name>
</gene>
<comment type="caution">
    <text evidence="1">The sequence shown here is derived from an EMBL/GenBank/DDBJ whole genome shotgun (WGS) entry which is preliminary data.</text>
</comment>
<name>A0ACB9CGI7_ARCLA</name>
<evidence type="ECO:0000313" key="2">
    <source>
        <dbReference type="Proteomes" id="UP001055879"/>
    </source>
</evidence>
<organism evidence="1 2">
    <name type="scientific">Arctium lappa</name>
    <name type="common">Greater burdock</name>
    <name type="synonym">Lappa major</name>
    <dbReference type="NCBI Taxonomy" id="4217"/>
    <lineage>
        <taxon>Eukaryota</taxon>
        <taxon>Viridiplantae</taxon>
        <taxon>Streptophyta</taxon>
        <taxon>Embryophyta</taxon>
        <taxon>Tracheophyta</taxon>
        <taxon>Spermatophyta</taxon>
        <taxon>Magnoliopsida</taxon>
        <taxon>eudicotyledons</taxon>
        <taxon>Gunneridae</taxon>
        <taxon>Pentapetalae</taxon>
        <taxon>asterids</taxon>
        <taxon>campanulids</taxon>
        <taxon>Asterales</taxon>
        <taxon>Asteraceae</taxon>
        <taxon>Carduoideae</taxon>
        <taxon>Cardueae</taxon>
        <taxon>Arctiinae</taxon>
        <taxon>Arctium</taxon>
    </lineage>
</organism>
<protein>
    <submittedName>
        <fullName evidence="1">Uncharacterized protein</fullName>
    </submittedName>
</protein>